<accession>A0A565BUB3</accession>
<gene>
    <name evidence="2" type="ORF">ANE_LOCUS15399</name>
</gene>
<keyword evidence="1" id="KW-0472">Membrane</keyword>
<comment type="caution">
    <text evidence="2">The sequence shown here is derived from an EMBL/GenBank/DDBJ whole genome shotgun (WGS) entry which is preliminary data.</text>
</comment>
<evidence type="ECO:0000256" key="1">
    <source>
        <dbReference type="SAM" id="Phobius"/>
    </source>
</evidence>
<proteinExistence type="predicted"/>
<organism evidence="2 3">
    <name type="scientific">Arabis nemorensis</name>
    <dbReference type="NCBI Taxonomy" id="586526"/>
    <lineage>
        <taxon>Eukaryota</taxon>
        <taxon>Viridiplantae</taxon>
        <taxon>Streptophyta</taxon>
        <taxon>Embryophyta</taxon>
        <taxon>Tracheophyta</taxon>
        <taxon>Spermatophyta</taxon>
        <taxon>Magnoliopsida</taxon>
        <taxon>eudicotyledons</taxon>
        <taxon>Gunneridae</taxon>
        <taxon>Pentapetalae</taxon>
        <taxon>rosids</taxon>
        <taxon>malvids</taxon>
        <taxon>Brassicales</taxon>
        <taxon>Brassicaceae</taxon>
        <taxon>Arabideae</taxon>
        <taxon>Arabis</taxon>
    </lineage>
</organism>
<reference evidence="2" key="1">
    <citation type="submission" date="2019-07" db="EMBL/GenBank/DDBJ databases">
        <authorList>
            <person name="Dittberner H."/>
        </authorList>
    </citation>
    <scope>NUCLEOTIDE SEQUENCE [LARGE SCALE GENOMIC DNA]</scope>
</reference>
<keyword evidence="3" id="KW-1185">Reference proteome</keyword>
<dbReference type="AlphaFoldDB" id="A0A565BUB3"/>
<keyword evidence="1" id="KW-0812">Transmembrane</keyword>
<evidence type="ECO:0000313" key="3">
    <source>
        <dbReference type="Proteomes" id="UP000489600"/>
    </source>
</evidence>
<feature type="transmembrane region" description="Helical" evidence="1">
    <location>
        <begin position="6"/>
        <end position="27"/>
    </location>
</feature>
<dbReference type="Proteomes" id="UP000489600">
    <property type="component" value="Unassembled WGS sequence"/>
</dbReference>
<keyword evidence="1" id="KW-1133">Transmembrane helix</keyword>
<dbReference type="EMBL" id="CABITT030000005">
    <property type="protein sequence ID" value="VVB04955.1"/>
    <property type="molecule type" value="Genomic_DNA"/>
</dbReference>
<name>A0A565BUB3_9BRAS</name>
<sequence>MTHRILFLVSLQLTYRIFHSVILLLVIRVKTESGSIISYFQNGPNNGPESVVTINIIRRVSCTRLNTLHLAAVFVLPATEEHVANDFNIAAPIPEETGNVIEETASYNFPVCASQIVGDEEFRIRGTTWNSQRENDQELDFFREIVSL</sequence>
<evidence type="ECO:0000313" key="2">
    <source>
        <dbReference type="EMBL" id="VVB04955.1"/>
    </source>
</evidence>
<protein>
    <submittedName>
        <fullName evidence="2">Uncharacterized protein</fullName>
    </submittedName>
</protein>